<dbReference type="GO" id="GO:0004497">
    <property type="term" value="F:monooxygenase activity"/>
    <property type="evidence" value="ECO:0007669"/>
    <property type="project" value="UniProtKB-KW"/>
</dbReference>
<evidence type="ECO:0000256" key="5">
    <source>
        <dbReference type="ARBA" id="ARBA00023002"/>
    </source>
</evidence>
<dbReference type="GO" id="GO:0020037">
    <property type="term" value="F:heme binding"/>
    <property type="evidence" value="ECO:0007669"/>
    <property type="project" value="InterPro"/>
</dbReference>
<dbReference type="InterPro" id="IPR036396">
    <property type="entry name" value="Cyt_P450_sf"/>
</dbReference>
<protein>
    <submittedName>
        <fullName evidence="8">Uncharacterized protein</fullName>
    </submittedName>
</protein>
<keyword evidence="5" id="KW-0560">Oxidoreductase</keyword>
<keyword evidence="3" id="KW-0349">Heme</keyword>
<gene>
    <name evidence="8" type="ORF">B0J13DRAFT_461677</name>
</gene>
<dbReference type="OrthoDB" id="5243143at2759"/>
<dbReference type="GO" id="GO:0016705">
    <property type="term" value="F:oxidoreductase activity, acting on paired donors, with incorporation or reduction of molecular oxygen"/>
    <property type="evidence" value="ECO:0007669"/>
    <property type="project" value="InterPro"/>
</dbReference>
<keyword evidence="6" id="KW-0408">Iron</keyword>
<evidence type="ECO:0000256" key="3">
    <source>
        <dbReference type="ARBA" id="ARBA00022617"/>
    </source>
</evidence>
<evidence type="ECO:0000256" key="1">
    <source>
        <dbReference type="ARBA" id="ARBA00001971"/>
    </source>
</evidence>
<dbReference type="PANTHER" id="PTHR46206:SF2">
    <property type="entry name" value="CYTOCHROME P450 MONOOXYGENASE AUSG-RELATED"/>
    <property type="match status" value="1"/>
</dbReference>
<reference evidence="8" key="1">
    <citation type="journal article" date="2021" name="Nat. Commun.">
        <title>Genetic determinants of endophytism in the Arabidopsis root mycobiome.</title>
        <authorList>
            <person name="Mesny F."/>
            <person name="Miyauchi S."/>
            <person name="Thiergart T."/>
            <person name="Pickel B."/>
            <person name="Atanasova L."/>
            <person name="Karlsson M."/>
            <person name="Huettel B."/>
            <person name="Barry K.W."/>
            <person name="Haridas S."/>
            <person name="Chen C."/>
            <person name="Bauer D."/>
            <person name="Andreopoulos W."/>
            <person name="Pangilinan J."/>
            <person name="LaButti K."/>
            <person name="Riley R."/>
            <person name="Lipzen A."/>
            <person name="Clum A."/>
            <person name="Drula E."/>
            <person name="Henrissat B."/>
            <person name="Kohler A."/>
            <person name="Grigoriev I.V."/>
            <person name="Martin F.M."/>
            <person name="Hacquard S."/>
        </authorList>
    </citation>
    <scope>NUCLEOTIDE SEQUENCE</scope>
    <source>
        <strain evidence="8">MPI-CAGE-AT-0021</strain>
    </source>
</reference>
<evidence type="ECO:0000313" key="8">
    <source>
        <dbReference type="EMBL" id="KAH7111907.1"/>
    </source>
</evidence>
<name>A0A9P9D3P0_9HYPO</name>
<dbReference type="EMBL" id="JAGMUU010000053">
    <property type="protein sequence ID" value="KAH7111907.1"/>
    <property type="molecule type" value="Genomic_DNA"/>
</dbReference>
<dbReference type="Proteomes" id="UP000717696">
    <property type="component" value="Unassembled WGS sequence"/>
</dbReference>
<dbReference type="PANTHER" id="PTHR46206">
    <property type="entry name" value="CYTOCHROME P450"/>
    <property type="match status" value="1"/>
</dbReference>
<evidence type="ECO:0000313" key="9">
    <source>
        <dbReference type="Proteomes" id="UP000717696"/>
    </source>
</evidence>
<evidence type="ECO:0000256" key="4">
    <source>
        <dbReference type="ARBA" id="ARBA00022723"/>
    </source>
</evidence>
<dbReference type="GO" id="GO:0005506">
    <property type="term" value="F:iron ion binding"/>
    <property type="evidence" value="ECO:0007669"/>
    <property type="project" value="InterPro"/>
</dbReference>
<proteinExistence type="inferred from homology"/>
<comment type="similarity">
    <text evidence="2">Belongs to the cytochrome P450 family.</text>
</comment>
<keyword evidence="7" id="KW-0503">Monooxygenase</keyword>
<dbReference type="SUPFAM" id="SSF48264">
    <property type="entry name" value="Cytochrome P450"/>
    <property type="match status" value="1"/>
</dbReference>
<sequence length="201" mass="23024">FTAYPEKPIRFIGEVAEITVLPPSFAQEIRNDNRLSFTNWTFKMFHGHLSGFEPFKVATDGHDLVQTVATKDLTKHLNTITEPLAEETDLTLKELFTDSTGNPIDWHSIPMKDMILHLIARISSRVFLGTELCRDETWLRVTQNYTVLAFGNNPKRLSSPHTNMARCSCPLRDRSLCSPYRTRNRSTPGYTFIAKGWLARH</sequence>
<feature type="non-terminal residue" evidence="8">
    <location>
        <position position="201"/>
    </location>
</feature>
<keyword evidence="9" id="KW-1185">Reference proteome</keyword>
<accession>A0A9P9D3P0</accession>
<comment type="cofactor">
    <cofactor evidence="1">
        <name>heme</name>
        <dbReference type="ChEBI" id="CHEBI:30413"/>
    </cofactor>
</comment>
<evidence type="ECO:0000256" key="6">
    <source>
        <dbReference type="ARBA" id="ARBA00023004"/>
    </source>
</evidence>
<dbReference type="AlphaFoldDB" id="A0A9P9D3P0"/>
<keyword evidence="4" id="KW-0479">Metal-binding</keyword>
<dbReference type="Gene3D" id="1.10.630.10">
    <property type="entry name" value="Cytochrome P450"/>
    <property type="match status" value="1"/>
</dbReference>
<evidence type="ECO:0000256" key="2">
    <source>
        <dbReference type="ARBA" id="ARBA00010617"/>
    </source>
</evidence>
<evidence type="ECO:0000256" key="7">
    <source>
        <dbReference type="ARBA" id="ARBA00023033"/>
    </source>
</evidence>
<organism evidence="8 9">
    <name type="scientific">Dactylonectria estremocensis</name>
    <dbReference type="NCBI Taxonomy" id="1079267"/>
    <lineage>
        <taxon>Eukaryota</taxon>
        <taxon>Fungi</taxon>
        <taxon>Dikarya</taxon>
        <taxon>Ascomycota</taxon>
        <taxon>Pezizomycotina</taxon>
        <taxon>Sordariomycetes</taxon>
        <taxon>Hypocreomycetidae</taxon>
        <taxon>Hypocreales</taxon>
        <taxon>Nectriaceae</taxon>
        <taxon>Dactylonectria</taxon>
    </lineage>
</organism>
<comment type="caution">
    <text evidence="8">The sequence shown here is derived from an EMBL/GenBank/DDBJ whole genome shotgun (WGS) entry which is preliminary data.</text>
</comment>